<keyword evidence="5 14" id="KW-0597">Phosphoprotein</keyword>
<evidence type="ECO:0000256" key="5">
    <source>
        <dbReference type="ARBA" id="ARBA00022553"/>
    </source>
</evidence>
<dbReference type="PROSITE" id="PS50110">
    <property type="entry name" value="RESPONSE_REGULATORY"/>
    <property type="match status" value="1"/>
</dbReference>
<gene>
    <name evidence="18" type="ORF">FYC51_10025</name>
</gene>
<dbReference type="GO" id="GO:0009927">
    <property type="term" value="F:histidine phosphotransfer kinase activity"/>
    <property type="evidence" value="ECO:0007669"/>
    <property type="project" value="TreeGrafter"/>
</dbReference>
<feature type="domain" description="Response regulatory" evidence="17">
    <location>
        <begin position="625"/>
        <end position="738"/>
    </location>
</feature>
<comment type="catalytic activity">
    <reaction evidence="1">
        <text>ATP + protein L-histidine = ADP + protein N-phospho-L-histidine.</text>
        <dbReference type="EC" id="2.7.13.3"/>
    </reaction>
</comment>
<evidence type="ECO:0000256" key="4">
    <source>
        <dbReference type="ARBA" id="ARBA00012438"/>
    </source>
</evidence>
<reference evidence="18 19" key="1">
    <citation type="submission" date="2019-08" db="EMBL/GenBank/DDBJ databases">
        <authorList>
            <person name="Hu J."/>
        </authorList>
    </citation>
    <scope>NUCLEOTIDE SEQUENCE [LARGE SCALE GENOMIC DNA]</scope>
    <source>
        <strain evidence="18 19">NEAU-184</strain>
    </source>
</reference>
<dbReference type="Pfam" id="PF00072">
    <property type="entry name" value="Response_reg"/>
    <property type="match status" value="1"/>
</dbReference>
<evidence type="ECO:0000256" key="3">
    <source>
        <dbReference type="ARBA" id="ARBA00006402"/>
    </source>
</evidence>
<protein>
    <recommendedName>
        <fullName evidence="13">Circadian input-output histidine kinase CikA</fullName>
        <ecNumber evidence="4">2.7.13.3</ecNumber>
    </recommendedName>
</protein>
<evidence type="ECO:0000256" key="8">
    <source>
        <dbReference type="ARBA" id="ARBA00022777"/>
    </source>
</evidence>
<dbReference type="CDD" id="cd16922">
    <property type="entry name" value="HATPase_EvgS-ArcB-TorS-like"/>
    <property type="match status" value="1"/>
</dbReference>
<dbReference type="PANTHER" id="PTHR43047:SF63">
    <property type="entry name" value="HISTIDINE KINASE"/>
    <property type="match status" value="1"/>
</dbReference>
<keyword evidence="7" id="KW-0547">Nucleotide-binding</keyword>
<dbReference type="InterPro" id="IPR001789">
    <property type="entry name" value="Sig_transdc_resp-reg_receiver"/>
</dbReference>
<evidence type="ECO:0000256" key="14">
    <source>
        <dbReference type="PROSITE-ProRule" id="PRU00169"/>
    </source>
</evidence>
<keyword evidence="19" id="KW-1185">Reference proteome</keyword>
<dbReference type="SMART" id="SM00065">
    <property type="entry name" value="GAF"/>
    <property type="match status" value="2"/>
</dbReference>
<evidence type="ECO:0000256" key="1">
    <source>
        <dbReference type="ARBA" id="ARBA00000085"/>
    </source>
</evidence>
<dbReference type="InterPro" id="IPR011006">
    <property type="entry name" value="CheY-like_superfamily"/>
</dbReference>
<evidence type="ECO:0000313" key="18">
    <source>
        <dbReference type="EMBL" id="TYL54713.1"/>
    </source>
</evidence>
<dbReference type="Pfam" id="PF00512">
    <property type="entry name" value="HisKA"/>
    <property type="match status" value="1"/>
</dbReference>
<dbReference type="FunFam" id="1.10.287.130:FF:000038">
    <property type="entry name" value="Sensory transduction histidine kinase"/>
    <property type="match status" value="1"/>
</dbReference>
<dbReference type="InterPro" id="IPR029016">
    <property type="entry name" value="GAF-like_dom_sf"/>
</dbReference>
<feature type="modified residue" description="4-aspartylphosphate" evidence="14">
    <location>
        <position position="674"/>
    </location>
</feature>
<dbReference type="InterPro" id="IPR003594">
    <property type="entry name" value="HATPase_dom"/>
</dbReference>
<dbReference type="SUPFAM" id="SSF52172">
    <property type="entry name" value="CheY-like"/>
    <property type="match status" value="1"/>
</dbReference>
<dbReference type="Gene3D" id="3.30.450.40">
    <property type="match status" value="2"/>
</dbReference>
<keyword evidence="8" id="KW-0418">Kinase</keyword>
<keyword evidence="10" id="KW-0902">Two-component regulatory system</keyword>
<evidence type="ECO:0000256" key="12">
    <source>
        <dbReference type="ARBA" id="ARBA00023306"/>
    </source>
</evidence>
<dbReference type="SMART" id="SM00448">
    <property type="entry name" value="REC"/>
    <property type="match status" value="1"/>
</dbReference>
<name>A0A5S4V9W4_9MICO</name>
<accession>A0A5S4V9W4</accession>
<dbReference type="InterPro" id="IPR003661">
    <property type="entry name" value="HisK_dim/P_dom"/>
</dbReference>
<keyword evidence="9" id="KW-0067">ATP-binding</keyword>
<dbReference type="SMART" id="SM00388">
    <property type="entry name" value="HisKA"/>
    <property type="match status" value="1"/>
</dbReference>
<comment type="subcellular location">
    <subcellularLocation>
        <location evidence="2">Cell membrane</location>
    </subcellularLocation>
</comment>
<dbReference type="InterPro" id="IPR036097">
    <property type="entry name" value="HisK_dim/P_sf"/>
</dbReference>
<keyword evidence="12" id="KW-0131">Cell cycle</keyword>
<dbReference type="InterPro" id="IPR036890">
    <property type="entry name" value="HATPase_C_sf"/>
</dbReference>
<dbReference type="GO" id="GO:0005886">
    <property type="term" value="C:plasma membrane"/>
    <property type="evidence" value="ECO:0007669"/>
    <property type="project" value="UniProtKB-SubCell"/>
</dbReference>
<dbReference type="CDD" id="cd00082">
    <property type="entry name" value="HisKA"/>
    <property type="match status" value="1"/>
</dbReference>
<evidence type="ECO:0000256" key="6">
    <source>
        <dbReference type="ARBA" id="ARBA00022679"/>
    </source>
</evidence>
<dbReference type="Proteomes" id="UP000325243">
    <property type="component" value="Unassembled WGS sequence"/>
</dbReference>
<dbReference type="Gene3D" id="3.30.565.10">
    <property type="entry name" value="Histidine kinase-like ATPase, C-terminal domain"/>
    <property type="match status" value="1"/>
</dbReference>
<dbReference type="AlphaFoldDB" id="A0A5S4V9W4"/>
<dbReference type="Pfam" id="PF01590">
    <property type="entry name" value="GAF"/>
    <property type="match status" value="2"/>
</dbReference>
<dbReference type="GO" id="GO:0000155">
    <property type="term" value="F:phosphorelay sensor kinase activity"/>
    <property type="evidence" value="ECO:0007669"/>
    <property type="project" value="InterPro"/>
</dbReference>
<evidence type="ECO:0000313" key="19">
    <source>
        <dbReference type="Proteomes" id="UP000325243"/>
    </source>
</evidence>
<organism evidence="18 19">
    <name type="scientific">Agromyces mariniharenae</name>
    <dbReference type="NCBI Taxonomy" id="2604423"/>
    <lineage>
        <taxon>Bacteria</taxon>
        <taxon>Bacillati</taxon>
        <taxon>Actinomycetota</taxon>
        <taxon>Actinomycetes</taxon>
        <taxon>Micrococcales</taxon>
        <taxon>Microbacteriaceae</taxon>
        <taxon>Agromyces</taxon>
    </lineage>
</organism>
<dbReference type="SUPFAM" id="SSF55874">
    <property type="entry name" value="ATPase domain of HSP90 chaperone/DNA topoisomerase II/histidine kinase"/>
    <property type="match status" value="1"/>
</dbReference>
<dbReference type="PROSITE" id="PS50109">
    <property type="entry name" value="HIS_KIN"/>
    <property type="match status" value="1"/>
</dbReference>
<dbReference type="PRINTS" id="PR00344">
    <property type="entry name" value="BCTRLSENSOR"/>
</dbReference>
<evidence type="ECO:0000256" key="7">
    <source>
        <dbReference type="ARBA" id="ARBA00022741"/>
    </source>
</evidence>
<dbReference type="InterPro" id="IPR003018">
    <property type="entry name" value="GAF"/>
</dbReference>
<evidence type="ECO:0000256" key="15">
    <source>
        <dbReference type="SAM" id="MobiDB-lite"/>
    </source>
</evidence>
<dbReference type="FunFam" id="3.30.565.10:FF:000010">
    <property type="entry name" value="Sensor histidine kinase RcsC"/>
    <property type="match status" value="1"/>
</dbReference>
<feature type="domain" description="Histidine kinase" evidence="16">
    <location>
        <begin position="390"/>
        <end position="608"/>
    </location>
</feature>
<evidence type="ECO:0000256" key="10">
    <source>
        <dbReference type="ARBA" id="ARBA00023012"/>
    </source>
</evidence>
<comment type="caution">
    <text evidence="18">The sequence shown here is derived from an EMBL/GenBank/DDBJ whole genome shotgun (WGS) entry which is preliminary data.</text>
</comment>
<evidence type="ECO:0000259" key="17">
    <source>
        <dbReference type="PROSITE" id="PS50110"/>
    </source>
</evidence>
<proteinExistence type="inferred from homology"/>
<dbReference type="EMBL" id="VSSB01000001">
    <property type="protein sequence ID" value="TYL54713.1"/>
    <property type="molecule type" value="Genomic_DNA"/>
</dbReference>
<keyword evidence="11" id="KW-0472">Membrane</keyword>
<dbReference type="Gene3D" id="3.40.50.2300">
    <property type="match status" value="1"/>
</dbReference>
<dbReference type="GO" id="GO:0005524">
    <property type="term" value="F:ATP binding"/>
    <property type="evidence" value="ECO:0007669"/>
    <property type="project" value="UniProtKB-KW"/>
</dbReference>
<dbReference type="InterPro" id="IPR004358">
    <property type="entry name" value="Sig_transdc_His_kin-like_C"/>
</dbReference>
<comment type="similarity">
    <text evidence="3">In the N-terminal section; belongs to the phytochrome family.</text>
</comment>
<evidence type="ECO:0000256" key="9">
    <source>
        <dbReference type="ARBA" id="ARBA00022840"/>
    </source>
</evidence>
<dbReference type="Gene3D" id="1.10.287.130">
    <property type="match status" value="1"/>
</dbReference>
<evidence type="ECO:0000259" key="16">
    <source>
        <dbReference type="PROSITE" id="PS50109"/>
    </source>
</evidence>
<dbReference type="Pfam" id="PF02518">
    <property type="entry name" value="HATPase_c"/>
    <property type="match status" value="1"/>
</dbReference>
<keyword evidence="6" id="KW-0808">Transferase</keyword>
<evidence type="ECO:0000256" key="13">
    <source>
        <dbReference type="ARBA" id="ARBA00074306"/>
    </source>
</evidence>
<feature type="region of interest" description="Disordered" evidence="15">
    <location>
        <begin position="741"/>
        <end position="760"/>
    </location>
</feature>
<dbReference type="PANTHER" id="PTHR43047">
    <property type="entry name" value="TWO-COMPONENT HISTIDINE PROTEIN KINASE"/>
    <property type="match status" value="1"/>
</dbReference>
<dbReference type="SMART" id="SM00387">
    <property type="entry name" value="HATPase_c"/>
    <property type="match status" value="1"/>
</dbReference>
<evidence type="ECO:0000256" key="11">
    <source>
        <dbReference type="ARBA" id="ARBA00023136"/>
    </source>
</evidence>
<dbReference type="InterPro" id="IPR005467">
    <property type="entry name" value="His_kinase_dom"/>
</dbReference>
<sequence>MSERGRSSISEEDFERLQRDYTDATEQFAATNEVLTALGRSSSDPDAVLDTVVESARRLCRCEAAQVYLIEGDYFVLSSSVGLSDEFVDYVETHPLQRDRRTLIGRVTLDREVQQIADVLSDPQYGRQDVQQIGGFRTLISAPMLLDGEVVGALSLWRTEVAPFDERAIALLEAFAAQAAVVVRNVHLVRALEARGAELARRIEQLEALSEVGAAVSSSLVLDEVLSNIIMNAVRFAGCDGGSIMEYLPEDRSFSVRSAYASSAELLRKLRGIRIDVETTLVGRAALEGHPMSVADLDTVELDPHLQLLHDDGWRSVLTVPVLRGTQIIGALVVRRKRTGGFSDETIEFLETFASQSALAVWNARLFRELETKTAELEVVSQHKSEFLASMSHELRTPLNAVIGFSEVLLERMFGELNDRQDEYLRDILSSGRHLLNLLNDILDLSKVEAGRMELAPSTFSVSSAMEYGISMVRERAAMHGLTLTLEVDPTVDVIDSDELRVKQVLLNLLSNAVKFTPDGGRIAVVARRDGDELAVTVTDDGDGIPAEDRERIFESFQQGGRGTQREEGTGLGLTLCRRIVSLLGGRMWLESEVGRGSTFGFTLPLDGPVVESAPQSADHANLPVVVVIDDDRASLDLMTAYLDGLGVQVVHARDGEEGLELIRALGPAAVVLDIRMPGLDGWQVLTRVREDRAMSAVPVIIVSILDERSRGMTLGATDYLVKPVGREELVGALRRVGAVHSGSLPGRNGRPPQDPEEAG</sequence>
<dbReference type="SUPFAM" id="SSF47384">
    <property type="entry name" value="Homodimeric domain of signal transducing histidine kinase"/>
    <property type="match status" value="1"/>
</dbReference>
<dbReference type="SUPFAM" id="SSF55781">
    <property type="entry name" value="GAF domain-like"/>
    <property type="match status" value="2"/>
</dbReference>
<evidence type="ECO:0000256" key="2">
    <source>
        <dbReference type="ARBA" id="ARBA00004236"/>
    </source>
</evidence>
<dbReference type="EC" id="2.7.13.3" evidence="4"/>
<dbReference type="CDD" id="cd17574">
    <property type="entry name" value="REC_OmpR"/>
    <property type="match status" value="1"/>
</dbReference>